<feature type="repeat" description="ANK" evidence="3">
    <location>
        <begin position="429"/>
        <end position="461"/>
    </location>
</feature>
<keyword evidence="2 3" id="KW-0040">ANK repeat</keyword>
<organism evidence="6 7">
    <name type="scientific">Legionella cherrii</name>
    <dbReference type="NCBI Taxonomy" id="28084"/>
    <lineage>
        <taxon>Bacteria</taxon>
        <taxon>Pseudomonadati</taxon>
        <taxon>Pseudomonadota</taxon>
        <taxon>Gammaproteobacteria</taxon>
        <taxon>Legionellales</taxon>
        <taxon>Legionellaceae</taxon>
        <taxon>Legionella</taxon>
    </lineage>
</organism>
<feature type="repeat" description="ANK" evidence="3">
    <location>
        <begin position="497"/>
        <end position="529"/>
    </location>
</feature>
<proteinExistence type="predicted"/>
<dbReference type="PROSITE" id="PS50297">
    <property type="entry name" value="ANK_REP_REGION"/>
    <property type="match status" value="8"/>
</dbReference>
<keyword evidence="4" id="KW-0175">Coiled coil</keyword>
<feature type="repeat" description="ANK" evidence="3">
    <location>
        <begin position="530"/>
        <end position="566"/>
    </location>
</feature>
<evidence type="ECO:0000256" key="4">
    <source>
        <dbReference type="SAM" id="Coils"/>
    </source>
</evidence>
<feature type="coiled-coil region" evidence="4">
    <location>
        <begin position="291"/>
        <end position="318"/>
    </location>
</feature>
<reference evidence="6 7" key="1">
    <citation type="submission" date="2015-11" db="EMBL/GenBank/DDBJ databases">
        <title>Genomic analysis of 38 Legionella species identifies large and diverse effector repertoires.</title>
        <authorList>
            <person name="Burstein D."/>
            <person name="Amaro F."/>
            <person name="Zusman T."/>
            <person name="Lifshitz Z."/>
            <person name="Cohen O."/>
            <person name="Gilbert J.A."/>
            <person name="Pupko T."/>
            <person name="Shuman H.A."/>
            <person name="Segal G."/>
        </authorList>
    </citation>
    <scope>NUCLEOTIDE SEQUENCE [LARGE SCALE GENOMIC DNA]</scope>
    <source>
        <strain evidence="6 7">ORW</strain>
    </source>
</reference>
<feature type="region of interest" description="Disordered" evidence="5">
    <location>
        <begin position="752"/>
        <end position="776"/>
    </location>
</feature>
<feature type="repeat" description="ANK" evidence="3">
    <location>
        <begin position="665"/>
        <end position="697"/>
    </location>
</feature>
<evidence type="ECO:0000313" key="7">
    <source>
        <dbReference type="Proteomes" id="UP000054921"/>
    </source>
</evidence>
<accession>A0A0W0SCJ8</accession>
<dbReference type="InterPro" id="IPR002110">
    <property type="entry name" value="Ankyrin_rpt"/>
</dbReference>
<dbReference type="PATRIC" id="fig|28084.5.peg.3394"/>
<name>A0A0W0SCJ8_9GAMM</name>
<evidence type="ECO:0000256" key="5">
    <source>
        <dbReference type="SAM" id="MobiDB-lite"/>
    </source>
</evidence>
<dbReference type="PANTHER" id="PTHR24123:SF33">
    <property type="entry name" value="PROTEIN HOS4"/>
    <property type="match status" value="1"/>
</dbReference>
<dbReference type="SMART" id="SM00248">
    <property type="entry name" value="ANK"/>
    <property type="match status" value="9"/>
</dbReference>
<dbReference type="AlphaFoldDB" id="A0A0W0SCJ8"/>
<dbReference type="PROSITE" id="PS50088">
    <property type="entry name" value="ANK_REPEAT"/>
    <property type="match status" value="8"/>
</dbReference>
<dbReference type="SUPFAM" id="SSF48403">
    <property type="entry name" value="Ankyrin repeat"/>
    <property type="match status" value="1"/>
</dbReference>
<feature type="repeat" description="ANK" evidence="3">
    <location>
        <begin position="600"/>
        <end position="632"/>
    </location>
</feature>
<dbReference type="EMBL" id="LNXW01000013">
    <property type="protein sequence ID" value="KTC81106.1"/>
    <property type="molecule type" value="Genomic_DNA"/>
</dbReference>
<feature type="repeat" description="ANK" evidence="3">
    <location>
        <begin position="567"/>
        <end position="599"/>
    </location>
</feature>
<dbReference type="InterPro" id="IPR051165">
    <property type="entry name" value="Multifunctional_ANK_Repeat"/>
</dbReference>
<evidence type="ECO:0000313" key="6">
    <source>
        <dbReference type="EMBL" id="KTC81106.1"/>
    </source>
</evidence>
<dbReference type="RefSeq" id="WP_058388204.1">
    <property type="nucleotide sequence ID" value="NZ_LNXW01000013.1"/>
</dbReference>
<sequence>MLKKHEDTLVKEDSKNLPNVNYLWIGPPKIDTSGENKLGADVEDVIEVSRRCPNKIYYYCLDEHVQHYHDLFKKHDCTVEVKSIDQFIAAMQNNEDPYIREKANKMSEVRRELLAEPRNRIVDRVAFKDAFSLFLLATEGGYALDASVRLADNTTHFTFPLEDNFKAPVGQEYESWMLYASPTKLDQPRVALDSYLSKWDSVQQIIRENVDDIHRISKFHQNNASLIIDSITKALHSIPSNNLNKWRFQFDKTNTSLAKVNGFPLIKIYRNSHKPHLEIREIILKRITEYLKQAREDQENRNELISHLEKELHNLRNTDGDDYRKMVMLNDKLHQVFEALKELDRCFEKLPKDNSKISDHVDKGYHQLKNCLQEKPQLSDENPQMIMDQFRENIRKISPDVKKQLDNILLAKAHEDLSSKRDLNHIDENGMSLIHLAVLSEKPAMIKALLQKKADPDILDNAGKSPLHLAVKSGSPDLVRALLPKINGANPNVLDGDGLPPLHYAIQLKQHKIVGFLLRRDANPDMQDKQGFTALHHAINSGDMPLFNLIIDALIKEGRGLNTPDQNGLPPLVYALRKGNRDMIEALLKKGANPNFEDKSNLTIFHHAIKSNHTELLKTFVEFGADPNRAGKGISPLHYAVFFGTASSVESLLDLGADPNIRGKDNRTPLHLAASQGKKEVAELLVRRGAKIDVLDNNKKSPLEYANSKGFLSIAEMLIKFQEQKTEISEPEKSKDTSAVFLPSVSQSQQGFFDHSKEHISTNPIQEFKFGEEPKK</sequence>
<dbReference type="Pfam" id="PF13606">
    <property type="entry name" value="Ank_3"/>
    <property type="match status" value="1"/>
</dbReference>
<feature type="repeat" description="ANK" evidence="3">
    <location>
        <begin position="462"/>
        <end position="483"/>
    </location>
</feature>
<dbReference type="PRINTS" id="PR01415">
    <property type="entry name" value="ANKYRIN"/>
</dbReference>
<dbReference type="STRING" id="28084.Lche_3126"/>
<evidence type="ECO:0000256" key="1">
    <source>
        <dbReference type="ARBA" id="ARBA00022737"/>
    </source>
</evidence>
<comment type="caution">
    <text evidence="6">The sequence shown here is derived from an EMBL/GenBank/DDBJ whole genome shotgun (WGS) entry which is preliminary data.</text>
</comment>
<feature type="repeat" description="ANK" evidence="3">
    <location>
        <begin position="632"/>
        <end position="664"/>
    </location>
</feature>
<evidence type="ECO:0000256" key="2">
    <source>
        <dbReference type="ARBA" id="ARBA00023043"/>
    </source>
</evidence>
<dbReference type="OrthoDB" id="5654444at2"/>
<evidence type="ECO:0000256" key="3">
    <source>
        <dbReference type="PROSITE-ProRule" id="PRU00023"/>
    </source>
</evidence>
<dbReference type="Proteomes" id="UP000054921">
    <property type="component" value="Unassembled WGS sequence"/>
</dbReference>
<dbReference type="Gene3D" id="1.25.40.20">
    <property type="entry name" value="Ankyrin repeat-containing domain"/>
    <property type="match status" value="1"/>
</dbReference>
<gene>
    <name evidence="6" type="ORF">Lche_3126</name>
</gene>
<dbReference type="Pfam" id="PF12796">
    <property type="entry name" value="Ank_2"/>
    <property type="match status" value="3"/>
</dbReference>
<dbReference type="PANTHER" id="PTHR24123">
    <property type="entry name" value="ANKYRIN REPEAT-CONTAINING"/>
    <property type="match status" value="1"/>
</dbReference>
<keyword evidence="1" id="KW-0677">Repeat</keyword>
<dbReference type="InterPro" id="IPR036770">
    <property type="entry name" value="Ankyrin_rpt-contain_sf"/>
</dbReference>
<protein>
    <submittedName>
        <fullName evidence="6">Ankyrin repeat-containing protein</fullName>
    </submittedName>
</protein>